<feature type="chain" id="PRO_5022932190" evidence="2">
    <location>
        <begin position="27"/>
        <end position="135"/>
    </location>
</feature>
<dbReference type="AlphaFoldDB" id="A0A5C5FY62"/>
<evidence type="ECO:0000313" key="4">
    <source>
        <dbReference type="Proteomes" id="UP000311382"/>
    </source>
</evidence>
<protein>
    <submittedName>
        <fullName evidence="3">Uncharacterized protein</fullName>
    </submittedName>
</protein>
<comment type="caution">
    <text evidence="3">The sequence shown here is derived from an EMBL/GenBank/DDBJ whole genome shotgun (WGS) entry which is preliminary data.</text>
</comment>
<dbReference type="OrthoDB" id="4160064at2759"/>
<evidence type="ECO:0000313" key="3">
    <source>
        <dbReference type="EMBL" id="TNY21276.1"/>
    </source>
</evidence>
<organism evidence="3 4">
    <name type="scientific">Rhodotorula diobovata</name>
    <dbReference type="NCBI Taxonomy" id="5288"/>
    <lineage>
        <taxon>Eukaryota</taxon>
        <taxon>Fungi</taxon>
        <taxon>Dikarya</taxon>
        <taxon>Basidiomycota</taxon>
        <taxon>Pucciniomycotina</taxon>
        <taxon>Microbotryomycetes</taxon>
        <taxon>Sporidiobolales</taxon>
        <taxon>Sporidiobolaceae</taxon>
        <taxon>Rhodotorula</taxon>
    </lineage>
</organism>
<accession>A0A5C5FY62</accession>
<dbReference type="Proteomes" id="UP000311382">
    <property type="component" value="Unassembled WGS sequence"/>
</dbReference>
<keyword evidence="1" id="KW-0472">Membrane</keyword>
<keyword evidence="1" id="KW-1133">Transmembrane helix</keyword>
<dbReference type="EMBL" id="SOZI01000047">
    <property type="protein sequence ID" value="TNY21276.1"/>
    <property type="molecule type" value="Genomic_DNA"/>
</dbReference>
<keyword evidence="4" id="KW-1185">Reference proteome</keyword>
<gene>
    <name evidence="3" type="ORF">DMC30DRAFT_209162</name>
</gene>
<evidence type="ECO:0000256" key="2">
    <source>
        <dbReference type="SAM" id="SignalP"/>
    </source>
</evidence>
<name>A0A5C5FY62_9BASI</name>
<proteinExistence type="predicted"/>
<feature type="signal peptide" evidence="2">
    <location>
        <begin position="1"/>
        <end position="26"/>
    </location>
</feature>
<sequence length="135" mass="13506">MSSSQPSTSLALVLLVGGRALAGSSALLSPLNMTPLFGLSITPSASFLSRLFGSRDLLLALGSWFDVQGLARGQFVRASGVAARTVITLGMLIDAVDVVSGLVDYNSGTLSQRGAVIGAGGAAALVGLAVSVLSQ</sequence>
<evidence type="ECO:0000256" key="1">
    <source>
        <dbReference type="SAM" id="Phobius"/>
    </source>
</evidence>
<keyword evidence="2" id="KW-0732">Signal</keyword>
<reference evidence="3 4" key="1">
    <citation type="submission" date="2019-03" db="EMBL/GenBank/DDBJ databases">
        <title>Rhodosporidium diobovatum UCD-FST 08-225 genome sequencing, assembly, and annotation.</title>
        <authorList>
            <person name="Fakankun I.U."/>
            <person name="Fristensky B."/>
            <person name="Levin D.B."/>
        </authorList>
    </citation>
    <scope>NUCLEOTIDE SEQUENCE [LARGE SCALE GENOMIC DNA]</scope>
    <source>
        <strain evidence="3 4">UCD-FST 08-225</strain>
    </source>
</reference>
<feature type="transmembrane region" description="Helical" evidence="1">
    <location>
        <begin position="115"/>
        <end position="133"/>
    </location>
</feature>
<keyword evidence="1" id="KW-0812">Transmembrane</keyword>